<accession>A0A382M044</accession>
<protein>
    <submittedName>
        <fullName evidence="1">Uncharacterized protein</fullName>
    </submittedName>
</protein>
<feature type="non-terminal residue" evidence="1">
    <location>
        <position position="25"/>
    </location>
</feature>
<organism evidence="1">
    <name type="scientific">marine metagenome</name>
    <dbReference type="NCBI Taxonomy" id="408172"/>
    <lineage>
        <taxon>unclassified sequences</taxon>
        <taxon>metagenomes</taxon>
        <taxon>ecological metagenomes</taxon>
    </lineage>
</organism>
<evidence type="ECO:0000313" key="1">
    <source>
        <dbReference type="EMBL" id="SVC42190.1"/>
    </source>
</evidence>
<dbReference type="AlphaFoldDB" id="A0A382M044"/>
<proteinExistence type="predicted"/>
<sequence length="25" mass="2592">LSTQSSSANLHLTKGCLVSGWVSCL</sequence>
<dbReference type="EMBL" id="UINC01090337">
    <property type="protein sequence ID" value="SVC42190.1"/>
    <property type="molecule type" value="Genomic_DNA"/>
</dbReference>
<name>A0A382M044_9ZZZZ</name>
<reference evidence="1" key="1">
    <citation type="submission" date="2018-05" db="EMBL/GenBank/DDBJ databases">
        <authorList>
            <person name="Lanie J.A."/>
            <person name="Ng W.-L."/>
            <person name="Kazmierczak K.M."/>
            <person name="Andrzejewski T.M."/>
            <person name="Davidsen T.M."/>
            <person name="Wayne K.J."/>
            <person name="Tettelin H."/>
            <person name="Glass J.I."/>
            <person name="Rusch D."/>
            <person name="Podicherti R."/>
            <person name="Tsui H.-C.T."/>
            <person name="Winkler M.E."/>
        </authorList>
    </citation>
    <scope>NUCLEOTIDE SEQUENCE</scope>
</reference>
<gene>
    <name evidence="1" type="ORF">METZ01_LOCUS295044</name>
</gene>
<feature type="non-terminal residue" evidence="1">
    <location>
        <position position="1"/>
    </location>
</feature>